<dbReference type="InterPro" id="IPR029016">
    <property type="entry name" value="GAF-like_dom_sf"/>
</dbReference>
<feature type="domain" description="HTH iclR-type" evidence="7">
    <location>
        <begin position="14"/>
        <end position="75"/>
    </location>
</feature>
<dbReference type="Pfam" id="PF09339">
    <property type="entry name" value="HTH_IclR"/>
    <property type="match status" value="1"/>
</dbReference>
<keyword evidence="2" id="KW-0805">Transcription regulation</keyword>
<dbReference type="GO" id="GO:0006071">
    <property type="term" value="P:glycerol metabolic process"/>
    <property type="evidence" value="ECO:0007669"/>
    <property type="project" value="UniProtKB-KW"/>
</dbReference>
<dbReference type="PROSITE" id="PS51077">
    <property type="entry name" value="HTH_ICLR"/>
    <property type="match status" value="1"/>
</dbReference>
<dbReference type="EMBL" id="LXMD01000025">
    <property type="protein sequence ID" value="OCG73358.1"/>
    <property type="molecule type" value="Genomic_DNA"/>
</dbReference>
<evidence type="ECO:0000256" key="3">
    <source>
        <dbReference type="ARBA" id="ARBA00023125"/>
    </source>
</evidence>
<keyword evidence="3" id="KW-0238">DNA-binding</keyword>
<dbReference type="FunFam" id="1.10.10.10:FF:000056">
    <property type="entry name" value="IclR family transcriptional regulator"/>
    <property type="match status" value="1"/>
</dbReference>
<dbReference type="Pfam" id="PF01614">
    <property type="entry name" value="IclR_C"/>
    <property type="match status" value="1"/>
</dbReference>
<evidence type="ECO:0000313" key="10">
    <source>
        <dbReference type="Proteomes" id="UP000093355"/>
    </source>
</evidence>
<evidence type="ECO:0000259" key="8">
    <source>
        <dbReference type="PROSITE" id="PS51078"/>
    </source>
</evidence>
<protein>
    <recommendedName>
        <fullName evidence="6">Glycerol operon regulatory protein</fullName>
    </recommendedName>
</protein>
<reference evidence="9 10" key="1">
    <citation type="submission" date="2016-05" db="EMBL/GenBank/DDBJ databases">
        <authorList>
            <person name="Lavstsen T."/>
            <person name="Jespersen J.S."/>
        </authorList>
    </citation>
    <scope>NUCLEOTIDE SEQUENCE [LARGE SCALE GENOMIC DNA]</scope>
    <source>
        <strain evidence="9 10">YLB-01</strain>
    </source>
</reference>
<evidence type="ECO:0000256" key="2">
    <source>
        <dbReference type="ARBA" id="ARBA00023015"/>
    </source>
</evidence>
<comment type="caution">
    <text evidence="9">The sequence shown here is derived from an EMBL/GenBank/DDBJ whole genome shotgun (WGS) entry which is preliminary data.</text>
</comment>
<evidence type="ECO:0000256" key="5">
    <source>
        <dbReference type="ARBA" id="ARBA00058938"/>
    </source>
</evidence>
<dbReference type="Proteomes" id="UP000093355">
    <property type="component" value="Unassembled WGS sequence"/>
</dbReference>
<keyword evidence="4" id="KW-0804">Transcription</keyword>
<dbReference type="PANTHER" id="PTHR30136">
    <property type="entry name" value="HELIX-TURN-HELIX TRANSCRIPTIONAL REGULATOR, ICLR FAMILY"/>
    <property type="match status" value="1"/>
</dbReference>
<keyword evidence="10" id="KW-1185">Reference proteome</keyword>
<feature type="domain" description="IclR-ED" evidence="8">
    <location>
        <begin position="76"/>
        <end position="258"/>
    </location>
</feature>
<dbReference type="InterPro" id="IPR014757">
    <property type="entry name" value="Tscrpt_reg_IclR_C"/>
</dbReference>
<dbReference type="CDD" id="cd00090">
    <property type="entry name" value="HTH_ARSR"/>
    <property type="match status" value="1"/>
</dbReference>
<dbReference type="SUPFAM" id="SSF55781">
    <property type="entry name" value="GAF domain-like"/>
    <property type="match status" value="1"/>
</dbReference>
<organism evidence="9 10">
    <name type="scientific">Microbacterium sediminis</name>
    <dbReference type="NCBI Taxonomy" id="904291"/>
    <lineage>
        <taxon>Bacteria</taxon>
        <taxon>Bacillati</taxon>
        <taxon>Actinomycetota</taxon>
        <taxon>Actinomycetes</taxon>
        <taxon>Micrococcales</taxon>
        <taxon>Microbacteriaceae</taxon>
        <taxon>Microbacterium</taxon>
    </lineage>
</organism>
<dbReference type="Gene3D" id="1.10.10.10">
    <property type="entry name" value="Winged helix-like DNA-binding domain superfamily/Winged helix DNA-binding domain"/>
    <property type="match status" value="1"/>
</dbReference>
<dbReference type="Gene3D" id="3.30.450.40">
    <property type="match status" value="1"/>
</dbReference>
<evidence type="ECO:0000256" key="4">
    <source>
        <dbReference type="ARBA" id="ARBA00023163"/>
    </source>
</evidence>
<dbReference type="InterPro" id="IPR005471">
    <property type="entry name" value="Tscrpt_reg_IclR_N"/>
</dbReference>
<evidence type="ECO:0000256" key="1">
    <source>
        <dbReference type="ARBA" id="ARBA00022798"/>
    </source>
</evidence>
<dbReference type="AlphaFoldDB" id="A0A1B9N9R9"/>
<dbReference type="InterPro" id="IPR036390">
    <property type="entry name" value="WH_DNA-bd_sf"/>
</dbReference>
<dbReference type="SMART" id="SM00418">
    <property type="entry name" value="HTH_ARSR"/>
    <property type="match status" value="1"/>
</dbReference>
<gene>
    <name evidence="9" type="ORF">A7J15_08725</name>
</gene>
<keyword evidence="1" id="KW-0319">Glycerol metabolism</keyword>
<dbReference type="PROSITE" id="PS51078">
    <property type="entry name" value="ICLR_ED"/>
    <property type="match status" value="1"/>
</dbReference>
<dbReference type="PANTHER" id="PTHR30136:SF24">
    <property type="entry name" value="HTH-TYPE TRANSCRIPTIONAL REPRESSOR ALLR"/>
    <property type="match status" value="1"/>
</dbReference>
<dbReference type="GO" id="GO:0003700">
    <property type="term" value="F:DNA-binding transcription factor activity"/>
    <property type="evidence" value="ECO:0007669"/>
    <property type="project" value="InterPro"/>
</dbReference>
<proteinExistence type="predicted"/>
<dbReference type="SMART" id="SM00346">
    <property type="entry name" value="HTH_ICLR"/>
    <property type="match status" value="1"/>
</dbReference>
<evidence type="ECO:0000259" key="7">
    <source>
        <dbReference type="PROSITE" id="PS51077"/>
    </source>
</evidence>
<evidence type="ECO:0000256" key="6">
    <source>
        <dbReference type="ARBA" id="ARBA00070406"/>
    </source>
</evidence>
<sequence>MAYGVGMAVDKSTNQSVEKALALLECFQDGRARRVGELAEDTGIGQSTVSRLLATLESAGIVERDPSSSLYFLGSELLTLAGVAINRQPVHRAARMIAQQLAARLELGVNVAILRGAELVYLCNFEGRLSPKSHTLMGERVPLHATSIGKAVLSGMSPAERDAITPRLRAYTTETITNRRDLVRELSLAAREGYATEIEEFVLGRASVAAPIRDRNGVVVAAISISGPRTVVDLDTRRGELGRIAVEAADRISTGLGFHGPAGP</sequence>
<dbReference type="GO" id="GO:0045892">
    <property type="term" value="P:negative regulation of DNA-templated transcription"/>
    <property type="evidence" value="ECO:0007669"/>
    <property type="project" value="TreeGrafter"/>
</dbReference>
<accession>A0A1B9N9R9</accession>
<dbReference type="GO" id="GO:0003677">
    <property type="term" value="F:DNA binding"/>
    <property type="evidence" value="ECO:0007669"/>
    <property type="project" value="UniProtKB-KW"/>
</dbReference>
<dbReference type="InterPro" id="IPR050707">
    <property type="entry name" value="HTH_MetabolicPath_Reg"/>
</dbReference>
<dbReference type="InterPro" id="IPR011991">
    <property type="entry name" value="ArsR-like_HTH"/>
</dbReference>
<name>A0A1B9N9R9_9MICO</name>
<comment type="function">
    <text evidence="5">May be an activator protein for the gylABX operon.</text>
</comment>
<dbReference type="InterPro" id="IPR036388">
    <property type="entry name" value="WH-like_DNA-bd_sf"/>
</dbReference>
<evidence type="ECO:0000313" key="9">
    <source>
        <dbReference type="EMBL" id="OCG73358.1"/>
    </source>
</evidence>
<dbReference type="InterPro" id="IPR001845">
    <property type="entry name" value="HTH_ArsR_DNA-bd_dom"/>
</dbReference>
<dbReference type="STRING" id="904291.A7J15_08725"/>
<dbReference type="SUPFAM" id="SSF46785">
    <property type="entry name" value="Winged helix' DNA-binding domain"/>
    <property type="match status" value="1"/>
</dbReference>